<dbReference type="Proteomes" id="UP000234950">
    <property type="component" value="Unassembled WGS sequence"/>
</dbReference>
<dbReference type="AlphaFoldDB" id="A0A2N5HCQ0"/>
<protein>
    <submittedName>
        <fullName evidence="2">Nuclease</fullName>
    </submittedName>
</protein>
<evidence type="ECO:0000313" key="3">
    <source>
        <dbReference type="Proteomes" id="UP000234950"/>
    </source>
</evidence>
<dbReference type="EMBL" id="PGVE01000060">
    <property type="protein sequence ID" value="PLS03292.1"/>
    <property type="molecule type" value="Genomic_DNA"/>
</dbReference>
<keyword evidence="3" id="KW-1185">Reference proteome</keyword>
<reference evidence="2 3" key="1">
    <citation type="submission" date="2017-11" db="EMBL/GenBank/DDBJ databases">
        <title>Comparitive Functional Genomics of Dry Heat Resistant strains isolated from the Viking Spacecraft.</title>
        <authorList>
            <person name="Seuylemezian A."/>
            <person name="Cooper K."/>
            <person name="Vaishampayan P."/>
        </authorList>
    </citation>
    <scope>NUCLEOTIDE SEQUENCE [LARGE SCALE GENOMIC DNA]</scope>
    <source>
        <strain evidence="2 3">V32-6</strain>
    </source>
</reference>
<sequence length="304" mass="35603">MPPYKKRIKSNELKALCSLNARMELSSKDKQRYAYLEKGYEGELFFDRLTSKLQNDLYILDDLCLEHNNSVFQIDTLIISQHTIYPYEVKNYEGDYRYESGSFYPKLSNDEIKNPLDQLKRSKALLRPLLKNLGFQLPIEGYVTFVNPCFTLYQAPLGEPIIHPTQLNALMKKLNEIPSKLMNRHKMLADQLISMHQTKSPYTRFPSYTFNQLEKGLICAKCLSLISFIEDQRRIVCKSCGYEETVDSAVLRSVEELVLLFPDIKITTNEVFEWCNVIESKKQICRILKQNYTMKGFGKWTYYE</sequence>
<feature type="domain" description="NERD" evidence="1">
    <location>
        <begin position="38"/>
        <end position="149"/>
    </location>
</feature>
<evidence type="ECO:0000259" key="1">
    <source>
        <dbReference type="PROSITE" id="PS50965"/>
    </source>
</evidence>
<accession>A0A2N5HCQ0</accession>
<dbReference type="OrthoDB" id="2164794at2"/>
<dbReference type="InterPro" id="IPR011528">
    <property type="entry name" value="NERD"/>
</dbReference>
<name>A0A2N5HCQ0_9BACI</name>
<dbReference type="Pfam" id="PF08378">
    <property type="entry name" value="NERD"/>
    <property type="match status" value="1"/>
</dbReference>
<comment type="caution">
    <text evidence="2">The sequence shown here is derived from an EMBL/GenBank/DDBJ whole genome shotgun (WGS) entry which is preliminary data.</text>
</comment>
<organism evidence="2 3">
    <name type="scientific">Neobacillus cucumis</name>
    <dbReference type="NCBI Taxonomy" id="1740721"/>
    <lineage>
        <taxon>Bacteria</taxon>
        <taxon>Bacillati</taxon>
        <taxon>Bacillota</taxon>
        <taxon>Bacilli</taxon>
        <taxon>Bacillales</taxon>
        <taxon>Bacillaceae</taxon>
        <taxon>Neobacillus</taxon>
    </lineage>
</organism>
<dbReference type="PROSITE" id="PS50965">
    <property type="entry name" value="NERD"/>
    <property type="match status" value="1"/>
</dbReference>
<proteinExistence type="predicted"/>
<gene>
    <name evidence="2" type="ORF">CVD27_15430</name>
</gene>
<evidence type="ECO:0000313" key="2">
    <source>
        <dbReference type="EMBL" id="PLS03292.1"/>
    </source>
</evidence>